<dbReference type="PANTHER" id="PTHR13696:SF52">
    <property type="entry name" value="PARA FAMILY PROTEIN CT_582"/>
    <property type="match status" value="1"/>
</dbReference>
<evidence type="ECO:0000313" key="2">
    <source>
        <dbReference type="EMBL" id="CAB4640407.1"/>
    </source>
</evidence>
<dbReference type="InterPro" id="IPR025669">
    <property type="entry name" value="AAA_dom"/>
</dbReference>
<dbReference type="PANTHER" id="PTHR13696">
    <property type="entry name" value="P-LOOP CONTAINING NUCLEOSIDE TRIPHOSPHATE HYDROLASE"/>
    <property type="match status" value="1"/>
</dbReference>
<dbReference type="AlphaFoldDB" id="A0A6J6JSM0"/>
<dbReference type="CDD" id="cd02042">
    <property type="entry name" value="ParAB_family"/>
    <property type="match status" value="1"/>
</dbReference>
<dbReference type="EMBL" id="CAEZWI010000054">
    <property type="protein sequence ID" value="CAB4651988.1"/>
    <property type="molecule type" value="Genomic_DNA"/>
</dbReference>
<evidence type="ECO:0000313" key="3">
    <source>
        <dbReference type="EMBL" id="CAB4651988.1"/>
    </source>
</evidence>
<dbReference type="SUPFAM" id="SSF52540">
    <property type="entry name" value="P-loop containing nucleoside triphosphate hydrolases"/>
    <property type="match status" value="1"/>
</dbReference>
<dbReference type="Pfam" id="PF13614">
    <property type="entry name" value="AAA_31"/>
    <property type="match status" value="1"/>
</dbReference>
<reference evidence="2" key="1">
    <citation type="submission" date="2020-05" db="EMBL/GenBank/DDBJ databases">
        <authorList>
            <person name="Chiriac C."/>
            <person name="Salcher M."/>
            <person name="Ghai R."/>
            <person name="Kavagutti S V."/>
        </authorList>
    </citation>
    <scope>NUCLEOTIDE SEQUENCE</scope>
</reference>
<organism evidence="2">
    <name type="scientific">freshwater metagenome</name>
    <dbReference type="NCBI Taxonomy" id="449393"/>
    <lineage>
        <taxon>unclassified sequences</taxon>
        <taxon>metagenomes</taxon>
        <taxon>ecological metagenomes</taxon>
    </lineage>
</organism>
<gene>
    <name evidence="2" type="ORF">UFOPK2171_00017</name>
    <name evidence="3" type="ORF">UFOPK2237_00576</name>
</gene>
<proteinExistence type="predicted"/>
<dbReference type="InterPro" id="IPR027417">
    <property type="entry name" value="P-loop_NTPase"/>
</dbReference>
<protein>
    <submittedName>
        <fullName evidence="2">Unannotated protein</fullName>
    </submittedName>
</protein>
<accession>A0A6J6JSM0</accession>
<dbReference type="InterPro" id="IPR050678">
    <property type="entry name" value="DNA_Partitioning_ATPase"/>
</dbReference>
<evidence type="ECO:0000259" key="1">
    <source>
        <dbReference type="Pfam" id="PF13614"/>
    </source>
</evidence>
<name>A0A6J6JSM0_9ZZZZ</name>
<dbReference type="Gene3D" id="3.40.50.300">
    <property type="entry name" value="P-loop containing nucleotide triphosphate hydrolases"/>
    <property type="match status" value="1"/>
</dbReference>
<dbReference type="EMBL" id="CAEZWD010000001">
    <property type="protein sequence ID" value="CAB4640407.1"/>
    <property type="molecule type" value="Genomic_DNA"/>
</dbReference>
<dbReference type="FunFam" id="3.40.50.300:FF:000285">
    <property type="entry name" value="Sporulation initiation inhibitor Soj"/>
    <property type="match status" value="1"/>
</dbReference>
<feature type="domain" description="AAA" evidence="1">
    <location>
        <begin position="36"/>
        <end position="217"/>
    </location>
</feature>
<sequence>MAYADEEDTPLAAAAAAAVYVRRGLKGTFAKPKQTRIITIANQKGGVGKTTSAVNLAASMALAGLNVLVIDLDPQGNASTAFGIDHYEDASGSFDVLLDGEAIADMMSAAEGFDSLWVLPATLDLAGADIELISTVDEAKRPFLLKQALADFLADHEMDYVFIDCPPSLGMLTINALAAVKEVLIPIQCEFYALEGVQQLLRTIEFAKERLNPELEVSTILLTMYNSTTNLSASVVEEVRGYFGKKVLETVIPRSIYVAEAPSFGQSVMTYDPGSTGAVAYLAAAREITERKQKG</sequence>